<dbReference type="InterPro" id="IPR014729">
    <property type="entry name" value="Rossmann-like_a/b/a_fold"/>
</dbReference>
<evidence type="ECO:0000259" key="1">
    <source>
        <dbReference type="Pfam" id="PF16581"/>
    </source>
</evidence>
<gene>
    <name evidence="2" type="ORF">SDC9_03677</name>
</gene>
<organism evidence="2">
    <name type="scientific">bioreactor metagenome</name>
    <dbReference type="NCBI Taxonomy" id="1076179"/>
    <lineage>
        <taxon>unclassified sequences</taxon>
        <taxon>metagenomes</taxon>
        <taxon>ecological metagenomes</taxon>
    </lineage>
</organism>
<proteinExistence type="predicted"/>
<accession>A0A644SU27</accession>
<sequence>MHSDELGTLDDFVKKIIKRDMDIFYKDYNDSIRLSNKNEELEDVDNSKKSLIADFTEYNPLHNGHYHCMNVAKEKIPNNLFVAVVPGLFERSGRGLPFIMTREARAKTAIAAGADIVVEGPPMGIMGSGQYSLCLAKTFKVLGADFIPRGYRPFEGYYIILDRIKLGHSVAPRPYQIMDMDKREVLYEGKLEEDNYVIASLSKSLKRINFDFKDKFIFVKRIEGVSGTLIREATMKGDFSNVNNMMPSSTIDILDEEIKNNRAPLNMSRDFDSIIDSVNKLSFTELVSLNLIDDKTAKKIVNFREDKDFESIEEVQNCISYGFSSHFNHRVLSVLETKINKDIIYDYIDNYPSKIRVLDYKNENVLEEFKEKINENNRRIELWQ</sequence>
<dbReference type="SUPFAM" id="SSF52374">
    <property type="entry name" value="Nucleotidylyl transferase"/>
    <property type="match status" value="1"/>
</dbReference>
<feature type="domain" description="Putative cytidyltransferase-related C-terminal region" evidence="1">
    <location>
        <begin position="156"/>
        <end position="359"/>
    </location>
</feature>
<dbReference type="EMBL" id="VSSQ01000006">
    <property type="protein sequence ID" value="MPL58146.1"/>
    <property type="molecule type" value="Genomic_DNA"/>
</dbReference>
<dbReference type="Gene3D" id="1.20.58.620">
    <property type="match status" value="1"/>
</dbReference>
<dbReference type="PANTHER" id="PTHR37825">
    <property type="entry name" value="TRNA(MET) CYTIDINE ACETATE LIGASE"/>
    <property type="match status" value="1"/>
</dbReference>
<dbReference type="Pfam" id="PF05636">
    <property type="entry name" value="HIGH_NTase1"/>
    <property type="match status" value="1"/>
</dbReference>
<dbReference type="PANTHER" id="PTHR37825:SF1">
    <property type="entry name" value="TRNA(MET) CYTIDINE ACETATE LIGASE"/>
    <property type="match status" value="1"/>
</dbReference>
<name>A0A644SU27_9ZZZZ</name>
<dbReference type="InterPro" id="IPR008513">
    <property type="entry name" value="tRNA(Met)_cyd_acetate_ligase"/>
</dbReference>
<dbReference type="InterPro" id="IPR032266">
    <property type="entry name" value="HIGH_NTase1_ass"/>
</dbReference>
<dbReference type="Gene3D" id="3.40.50.620">
    <property type="entry name" value="HUPs"/>
    <property type="match status" value="1"/>
</dbReference>
<dbReference type="AlphaFoldDB" id="A0A644SU27"/>
<evidence type="ECO:0000313" key="2">
    <source>
        <dbReference type="EMBL" id="MPL58146.1"/>
    </source>
</evidence>
<comment type="caution">
    <text evidence="2">The sequence shown here is derived from an EMBL/GenBank/DDBJ whole genome shotgun (WGS) entry which is preliminary data.</text>
</comment>
<reference evidence="2" key="1">
    <citation type="submission" date="2019-08" db="EMBL/GenBank/DDBJ databases">
        <authorList>
            <person name="Kucharzyk K."/>
            <person name="Murdoch R.W."/>
            <person name="Higgins S."/>
            <person name="Loffler F."/>
        </authorList>
    </citation>
    <scope>NUCLEOTIDE SEQUENCE</scope>
</reference>
<dbReference type="Pfam" id="PF16581">
    <property type="entry name" value="HIGH_NTase1_ass"/>
    <property type="match status" value="1"/>
</dbReference>
<protein>
    <recommendedName>
        <fullName evidence="1">Putative cytidyltransferase-related C-terminal region domain-containing protein</fullName>
    </recommendedName>
</protein>